<feature type="domain" description="IMD" evidence="5">
    <location>
        <begin position="1"/>
        <end position="253"/>
    </location>
</feature>
<dbReference type="Proteomes" id="UP001642540">
    <property type="component" value="Unassembled WGS sequence"/>
</dbReference>
<feature type="compositionally biased region" description="Basic and acidic residues" evidence="3">
    <location>
        <begin position="1061"/>
        <end position="1081"/>
    </location>
</feature>
<dbReference type="PANTHER" id="PTHR14206">
    <property type="entry name" value="BRAIN-SPECIFIC ANGIOGENESIS INHIBITOR 1-ASSOCIATED PROTEIN 2"/>
    <property type="match status" value="1"/>
</dbReference>
<dbReference type="InterPro" id="IPR027681">
    <property type="entry name" value="IRSp53/IRTKS/Pinkbar"/>
</dbReference>
<keyword evidence="7" id="KW-1185">Reference proteome</keyword>
<feature type="compositionally biased region" description="Basic and acidic residues" evidence="3">
    <location>
        <begin position="1039"/>
        <end position="1050"/>
    </location>
</feature>
<dbReference type="Gene3D" id="2.30.30.40">
    <property type="entry name" value="SH3 Domains"/>
    <property type="match status" value="1"/>
</dbReference>
<evidence type="ECO:0000256" key="2">
    <source>
        <dbReference type="PROSITE-ProRule" id="PRU00192"/>
    </source>
</evidence>
<dbReference type="Pfam" id="PF08397">
    <property type="entry name" value="IMD"/>
    <property type="match status" value="1"/>
</dbReference>
<sequence>MDSMDVNETTKVIDGVYKNITDNFNPASKQMIATGKAYLKSLHGASAACSMYLDAVFKVSKQAQQSSFGTSGDIGSSMMQIADVFKEIHTQQLTTLKAFYVDFLVPLETNLEKDVKVIQNEQKKFLVSHKHRVESYNKAVSNAKKVRKKSKKSSTASSNTLDKEIRIMQTMEEERSKLEAFCEEALKEALIQERRRYGFVLERQASLAKHYLSFFSKGSSSLAQKLDNWLKVSKSRESLPESIRTNLVENIKQHGEDECIYCSPQRPTEDTASISSQLRKTKSLEAGEMFKINYSYEKNHSTTSSGGGAQNQHQNNIEHHRHFQQDLPLTSAGSLSRAKSDTSLGMSNTCNGASAIYGTTSMVMMDNQTIRSGYRDCNEGPSAGAQENVHPKPLSVTSNRGFSENSEPPHVGYAKAVFAYLSTGDNQLMFLEGDLIALIGERNRGWQFGENIRTQKLGWFPVAYTEKAMLLADTKVPCTPVPPPIPPPIPSSAPIRNADNGNSKRVGGTTKSNLMIPTGCTNDSLHSSNDSGFSNEILQGTQIPPPPQPEVDYSDEEPQLSNSEVLKPGTKWLMDRYHMSESTRLNSSTRRRSLSSGNLSTIDQGTRNTIGNVSLHNGAGNNPRGPHHLATAFYDETAKSDGKDGPLKKFLNRTKSLIWRRPSNTGDQYSNGRGIDPHHHNLQPQRALESISVADTASELWGSHSSIVEMTEFEMKELSRHNKRHAHAEENERDNDDKYLKDKNDHREQLVATISTSDTETTPSLPPRNAEQYSHPHPKKQGRSTQTQTQLSPCFSSNFHTLSTPLKEAESCLVVSDHTRPKKCPHPQTDYGCLYWSSGPNKRSTKENDIDTMQSSQNRNKTCSRPLEMSSVGPCESKTTKSSTNSKGVSRVESFAVSEAPIIPESFRSNDIAKFVKRSIGSGSVAITSRTHTSVLEQSSHSQQKNVESFSDKSPRGRAGRRQLWENHANISDTSDNVDEPGIGDDDDEGTIDFNYNDEYDDDASSSVFIEAENDASNTKSLRAVLLKEPKGTLSKRSKSYDLKHSDNESRSNQNPSTKIHGVDTVDLPKRHGGFMKEKGKNPPTSVTKMQQNDSRSGSIRSNSIPQRNIQDQENFNPKSEASLTNPNLFKIKQKQELTYKGRPIGSPPPIPAPLPQQSKAHQESEMQIPLPPSAHHQFSSSKQESECSACEMTEAEPDYGTIKGSPTPPRKEIMKVVPFMGKHQSLIIREDGRKGHRGHWKGSIRSEIHTVELITTTRDVRGDKPVVDYGSYIHRRLYYPDRGSRLDQKSERSGNYCGPWYDVWGEDPSVSVG</sequence>
<dbReference type="CDD" id="cd11779">
    <property type="entry name" value="SH3_Irsp53_BAIAP2L"/>
    <property type="match status" value="1"/>
</dbReference>
<evidence type="ECO:0000259" key="5">
    <source>
        <dbReference type="PROSITE" id="PS51338"/>
    </source>
</evidence>
<gene>
    <name evidence="6" type="ORF">ODALV1_LOCUS8343</name>
</gene>
<feature type="region of interest" description="Disordered" evidence="3">
    <location>
        <begin position="582"/>
        <end position="607"/>
    </location>
</feature>
<dbReference type="PROSITE" id="PS50002">
    <property type="entry name" value="SH3"/>
    <property type="match status" value="1"/>
</dbReference>
<dbReference type="EMBL" id="CAXLJM020000025">
    <property type="protein sequence ID" value="CAL8092859.1"/>
    <property type="molecule type" value="Genomic_DNA"/>
</dbReference>
<evidence type="ECO:0000256" key="3">
    <source>
        <dbReference type="SAM" id="MobiDB-lite"/>
    </source>
</evidence>
<feature type="compositionally biased region" description="Polar residues" evidence="3">
    <location>
        <begin position="1083"/>
        <end position="1128"/>
    </location>
</feature>
<dbReference type="InterPro" id="IPR036028">
    <property type="entry name" value="SH3-like_dom_sf"/>
</dbReference>
<feature type="compositionally biased region" description="Low complexity" evidence="3">
    <location>
        <begin position="582"/>
        <end position="601"/>
    </location>
</feature>
<keyword evidence="1 2" id="KW-0728">SH3 domain</keyword>
<feature type="compositionally biased region" description="Polar residues" evidence="3">
    <location>
        <begin position="753"/>
        <end position="763"/>
    </location>
</feature>
<dbReference type="PANTHER" id="PTHR14206:SF7">
    <property type="entry name" value="INSULIN RECEPTOR SUBSTRATE 53 KDA, ISOFORM A"/>
    <property type="match status" value="1"/>
</dbReference>
<feature type="region of interest" description="Disordered" evidence="3">
    <location>
        <begin position="1031"/>
        <end position="1192"/>
    </location>
</feature>
<dbReference type="SMART" id="SM00326">
    <property type="entry name" value="SH3"/>
    <property type="match status" value="1"/>
</dbReference>
<feature type="compositionally biased region" description="Acidic residues" evidence="3">
    <location>
        <begin position="976"/>
        <end position="998"/>
    </location>
</feature>
<feature type="region of interest" description="Disordered" evidence="3">
    <location>
        <begin position="932"/>
        <end position="998"/>
    </location>
</feature>
<protein>
    <recommendedName>
        <fullName evidence="8">Brain-specific angiogenesis inhibitor 1-associated protein 2</fullName>
    </recommendedName>
</protein>
<dbReference type="Pfam" id="PF00018">
    <property type="entry name" value="SH3_1"/>
    <property type="match status" value="1"/>
</dbReference>
<dbReference type="SUPFAM" id="SSF103657">
    <property type="entry name" value="BAR/IMD domain-like"/>
    <property type="match status" value="1"/>
</dbReference>
<feature type="region of interest" description="Disordered" evidence="3">
    <location>
        <begin position="527"/>
        <end position="561"/>
    </location>
</feature>
<feature type="compositionally biased region" description="Polar residues" evidence="3">
    <location>
        <begin position="527"/>
        <end position="542"/>
    </location>
</feature>
<dbReference type="Gene3D" id="1.20.1270.60">
    <property type="entry name" value="Arfaptin homology (AH) domain/BAR domain"/>
    <property type="match status" value="1"/>
</dbReference>
<feature type="region of interest" description="Disordered" evidence="3">
    <location>
        <begin position="753"/>
        <end position="788"/>
    </location>
</feature>
<accession>A0ABP1QAN6</accession>
<evidence type="ECO:0000256" key="1">
    <source>
        <dbReference type="ARBA" id="ARBA00022443"/>
    </source>
</evidence>
<organism evidence="6 7">
    <name type="scientific">Orchesella dallaii</name>
    <dbReference type="NCBI Taxonomy" id="48710"/>
    <lineage>
        <taxon>Eukaryota</taxon>
        <taxon>Metazoa</taxon>
        <taxon>Ecdysozoa</taxon>
        <taxon>Arthropoda</taxon>
        <taxon>Hexapoda</taxon>
        <taxon>Collembola</taxon>
        <taxon>Entomobryomorpha</taxon>
        <taxon>Entomobryoidea</taxon>
        <taxon>Orchesellidae</taxon>
        <taxon>Orchesellinae</taxon>
        <taxon>Orchesella</taxon>
    </lineage>
</organism>
<proteinExistence type="predicted"/>
<evidence type="ECO:0000259" key="4">
    <source>
        <dbReference type="PROSITE" id="PS50002"/>
    </source>
</evidence>
<name>A0ABP1QAN6_9HEXA</name>
<evidence type="ECO:0008006" key="8">
    <source>
        <dbReference type="Google" id="ProtNLM"/>
    </source>
</evidence>
<comment type="caution">
    <text evidence="6">The sequence shown here is derived from an EMBL/GenBank/DDBJ whole genome shotgun (WGS) entry which is preliminary data.</text>
</comment>
<feature type="region of interest" description="Disordered" evidence="3">
    <location>
        <begin position="843"/>
        <end position="890"/>
    </location>
</feature>
<dbReference type="InterPro" id="IPR013606">
    <property type="entry name" value="I-BAR_dom"/>
</dbReference>
<feature type="domain" description="SH3" evidence="4">
    <location>
        <begin position="409"/>
        <end position="470"/>
    </location>
</feature>
<feature type="compositionally biased region" description="Polar residues" evidence="3">
    <location>
        <begin position="932"/>
        <end position="949"/>
    </location>
</feature>
<reference evidence="6 7" key="1">
    <citation type="submission" date="2024-08" db="EMBL/GenBank/DDBJ databases">
        <authorList>
            <person name="Cucini C."/>
            <person name="Frati F."/>
        </authorList>
    </citation>
    <scope>NUCLEOTIDE SEQUENCE [LARGE SCALE GENOMIC DNA]</scope>
</reference>
<dbReference type="SUPFAM" id="SSF50044">
    <property type="entry name" value="SH3-domain"/>
    <property type="match status" value="1"/>
</dbReference>
<feature type="compositionally biased region" description="Polar residues" evidence="3">
    <location>
        <begin position="851"/>
        <end position="863"/>
    </location>
</feature>
<feature type="compositionally biased region" description="Basic and acidic residues" evidence="3">
    <location>
        <begin position="727"/>
        <end position="741"/>
    </location>
</feature>
<dbReference type="InterPro" id="IPR001452">
    <property type="entry name" value="SH3_domain"/>
</dbReference>
<dbReference type="PROSITE" id="PS51338">
    <property type="entry name" value="IMD"/>
    <property type="match status" value="1"/>
</dbReference>
<feature type="compositionally biased region" description="Polar residues" evidence="3">
    <location>
        <begin position="662"/>
        <end position="671"/>
    </location>
</feature>
<feature type="region of interest" description="Disordered" evidence="3">
    <location>
        <begin position="490"/>
        <end position="515"/>
    </location>
</feature>
<evidence type="ECO:0000313" key="7">
    <source>
        <dbReference type="Proteomes" id="UP001642540"/>
    </source>
</evidence>
<feature type="region of interest" description="Disordered" evidence="3">
    <location>
        <begin position="718"/>
        <end position="741"/>
    </location>
</feature>
<feature type="compositionally biased region" description="Pro residues" evidence="3">
    <location>
        <begin position="1146"/>
        <end position="1155"/>
    </location>
</feature>
<dbReference type="InterPro" id="IPR027267">
    <property type="entry name" value="AH/BAR_dom_sf"/>
</dbReference>
<feature type="compositionally biased region" description="Polar residues" evidence="3">
    <location>
        <begin position="499"/>
        <end position="515"/>
    </location>
</feature>
<evidence type="ECO:0000313" key="6">
    <source>
        <dbReference type="EMBL" id="CAL8092859.1"/>
    </source>
</evidence>
<feature type="region of interest" description="Disordered" evidence="3">
    <location>
        <begin position="661"/>
        <end position="680"/>
    </location>
</feature>